<dbReference type="AlphaFoldDB" id="M2SVF4"/>
<dbReference type="HOGENOM" id="CLU_1555113_0_0_1"/>
<gene>
    <name evidence="2" type="ORF">COCSADRAFT_24414</name>
</gene>
<evidence type="ECO:0000256" key="1">
    <source>
        <dbReference type="SAM" id="MobiDB-lite"/>
    </source>
</evidence>
<dbReference type="InterPro" id="IPR029058">
    <property type="entry name" value="AB_hydrolase_fold"/>
</dbReference>
<dbReference type="SUPFAM" id="SSF53474">
    <property type="entry name" value="alpha/beta-Hydrolases"/>
    <property type="match status" value="1"/>
</dbReference>
<evidence type="ECO:0008006" key="4">
    <source>
        <dbReference type="Google" id="ProtNLM"/>
    </source>
</evidence>
<dbReference type="Proteomes" id="UP000016934">
    <property type="component" value="Unassembled WGS sequence"/>
</dbReference>
<dbReference type="KEGG" id="bsc:COCSADRAFT_24414"/>
<organism evidence="2 3">
    <name type="scientific">Cochliobolus sativus (strain ND90Pr / ATCC 201652)</name>
    <name type="common">Common root rot and spot blotch fungus</name>
    <name type="synonym">Bipolaris sorokiniana</name>
    <dbReference type="NCBI Taxonomy" id="665912"/>
    <lineage>
        <taxon>Eukaryota</taxon>
        <taxon>Fungi</taxon>
        <taxon>Dikarya</taxon>
        <taxon>Ascomycota</taxon>
        <taxon>Pezizomycotina</taxon>
        <taxon>Dothideomycetes</taxon>
        <taxon>Pleosporomycetidae</taxon>
        <taxon>Pleosporales</taxon>
        <taxon>Pleosporineae</taxon>
        <taxon>Pleosporaceae</taxon>
        <taxon>Bipolaris</taxon>
    </lineage>
</organism>
<dbReference type="Gene3D" id="3.40.50.1820">
    <property type="entry name" value="alpha/beta hydrolase"/>
    <property type="match status" value="1"/>
</dbReference>
<dbReference type="EMBL" id="KB445640">
    <property type="protein sequence ID" value="EMD66295.1"/>
    <property type="molecule type" value="Genomic_DNA"/>
</dbReference>
<sequence length="172" mass="18744">MHLPLVQYIPRHDAFATWAIHTSAKAVGKIIAAEHGQENETIVPRTDMCLVKTASLSCSDISSSQNQSPFSLSKPPISQSSHPNSDGHGATKVPAFVAWNPPAKDCCIPKRCLGGPERLEGPDPAEYCPRGFVVVNIDTRGADDSDRDIIIMEKQEDKDSHDVIKELAKIEC</sequence>
<dbReference type="GeneID" id="19135071"/>
<keyword evidence="3" id="KW-1185">Reference proteome</keyword>
<name>M2SVF4_COCSN</name>
<evidence type="ECO:0000313" key="3">
    <source>
        <dbReference type="Proteomes" id="UP000016934"/>
    </source>
</evidence>
<protein>
    <recommendedName>
        <fullName evidence="4">Xaa-Pro dipeptidyl-peptidase-like domain-containing protein</fullName>
    </recommendedName>
</protein>
<feature type="region of interest" description="Disordered" evidence="1">
    <location>
        <begin position="64"/>
        <end position="89"/>
    </location>
</feature>
<evidence type="ECO:0000313" key="2">
    <source>
        <dbReference type="EMBL" id="EMD66295.1"/>
    </source>
</evidence>
<feature type="compositionally biased region" description="Low complexity" evidence="1">
    <location>
        <begin position="64"/>
        <end position="73"/>
    </location>
</feature>
<reference evidence="2 3" key="1">
    <citation type="journal article" date="2012" name="PLoS Pathog.">
        <title>Diverse lifestyles and strategies of plant pathogenesis encoded in the genomes of eighteen Dothideomycetes fungi.</title>
        <authorList>
            <person name="Ohm R.A."/>
            <person name="Feau N."/>
            <person name="Henrissat B."/>
            <person name="Schoch C.L."/>
            <person name="Horwitz B.A."/>
            <person name="Barry K.W."/>
            <person name="Condon B.J."/>
            <person name="Copeland A.C."/>
            <person name="Dhillon B."/>
            <person name="Glaser F."/>
            <person name="Hesse C.N."/>
            <person name="Kosti I."/>
            <person name="LaButti K."/>
            <person name="Lindquist E.A."/>
            <person name="Lucas S."/>
            <person name="Salamov A.A."/>
            <person name="Bradshaw R.E."/>
            <person name="Ciuffetti L."/>
            <person name="Hamelin R.C."/>
            <person name="Kema G.H.J."/>
            <person name="Lawrence C."/>
            <person name="Scott J.A."/>
            <person name="Spatafora J.W."/>
            <person name="Turgeon B.G."/>
            <person name="de Wit P.J.G.M."/>
            <person name="Zhong S."/>
            <person name="Goodwin S.B."/>
            <person name="Grigoriev I.V."/>
        </authorList>
    </citation>
    <scope>NUCLEOTIDE SEQUENCE [LARGE SCALE GENOMIC DNA]</scope>
    <source>
        <strain evidence="3">ND90Pr / ATCC 201652</strain>
    </source>
</reference>
<reference evidence="3" key="2">
    <citation type="journal article" date="2013" name="PLoS Genet.">
        <title>Comparative genome structure, secondary metabolite, and effector coding capacity across Cochliobolus pathogens.</title>
        <authorList>
            <person name="Condon B.J."/>
            <person name="Leng Y."/>
            <person name="Wu D."/>
            <person name="Bushley K.E."/>
            <person name="Ohm R.A."/>
            <person name="Otillar R."/>
            <person name="Martin J."/>
            <person name="Schackwitz W."/>
            <person name="Grimwood J."/>
            <person name="MohdZainudin N."/>
            <person name="Xue C."/>
            <person name="Wang R."/>
            <person name="Manning V.A."/>
            <person name="Dhillon B."/>
            <person name="Tu Z.J."/>
            <person name="Steffenson B.J."/>
            <person name="Salamov A."/>
            <person name="Sun H."/>
            <person name="Lowry S."/>
            <person name="LaButti K."/>
            <person name="Han J."/>
            <person name="Copeland A."/>
            <person name="Lindquist E."/>
            <person name="Barry K."/>
            <person name="Schmutz J."/>
            <person name="Baker S.E."/>
            <person name="Ciuffetti L.M."/>
            <person name="Grigoriev I.V."/>
            <person name="Zhong S."/>
            <person name="Turgeon B.G."/>
        </authorList>
    </citation>
    <scope>NUCLEOTIDE SEQUENCE [LARGE SCALE GENOMIC DNA]</scope>
    <source>
        <strain evidence="3">ND90Pr / ATCC 201652</strain>
    </source>
</reference>
<accession>M2SVF4</accession>
<dbReference type="OrthoDB" id="10493690at2759"/>
<proteinExistence type="predicted"/>
<dbReference type="RefSeq" id="XP_007697439.1">
    <property type="nucleotide sequence ID" value="XM_007699249.1"/>
</dbReference>